<sequence>DCDITQLSAENRSECTDICVSTPRARERRLQSVRVDPLWRMLIGLPRSLSSKFHNCVNRYRDFAKRHAVPFCIVTYSLAATTYSKVLRRCLLVLVFGAC</sequence>
<evidence type="ECO:0000313" key="1">
    <source>
        <dbReference type="EMBL" id="OXU17527.1"/>
    </source>
</evidence>
<dbReference type="Proteomes" id="UP000215335">
    <property type="component" value="Unassembled WGS sequence"/>
</dbReference>
<protein>
    <submittedName>
        <fullName evidence="1">Uncharacterized protein</fullName>
    </submittedName>
</protein>
<proteinExistence type="predicted"/>
<feature type="non-terminal residue" evidence="1">
    <location>
        <position position="1"/>
    </location>
</feature>
<dbReference type="AlphaFoldDB" id="A0A232EGN9"/>
<name>A0A232EGN9_9HYME</name>
<organism evidence="1 2">
    <name type="scientific">Trichomalopsis sarcophagae</name>
    <dbReference type="NCBI Taxonomy" id="543379"/>
    <lineage>
        <taxon>Eukaryota</taxon>
        <taxon>Metazoa</taxon>
        <taxon>Ecdysozoa</taxon>
        <taxon>Arthropoda</taxon>
        <taxon>Hexapoda</taxon>
        <taxon>Insecta</taxon>
        <taxon>Pterygota</taxon>
        <taxon>Neoptera</taxon>
        <taxon>Endopterygota</taxon>
        <taxon>Hymenoptera</taxon>
        <taxon>Apocrita</taxon>
        <taxon>Proctotrupomorpha</taxon>
        <taxon>Chalcidoidea</taxon>
        <taxon>Pteromalidae</taxon>
        <taxon>Pteromalinae</taxon>
        <taxon>Trichomalopsis</taxon>
    </lineage>
</organism>
<reference evidence="1 2" key="1">
    <citation type="journal article" date="2017" name="Curr. Biol.">
        <title>The Evolution of Venom by Co-option of Single-Copy Genes.</title>
        <authorList>
            <person name="Martinson E.O."/>
            <person name="Mrinalini"/>
            <person name="Kelkar Y.D."/>
            <person name="Chang C.H."/>
            <person name="Werren J.H."/>
        </authorList>
    </citation>
    <scope>NUCLEOTIDE SEQUENCE [LARGE SCALE GENOMIC DNA]</scope>
    <source>
        <strain evidence="1 2">Alberta</strain>
        <tissue evidence="1">Whole body</tissue>
    </source>
</reference>
<keyword evidence="2" id="KW-1185">Reference proteome</keyword>
<dbReference type="EMBL" id="NNAY01004705">
    <property type="protein sequence ID" value="OXU17527.1"/>
    <property type="molecule type" value="Genomic_DNA"/>
</dbReference>
<gene>
    <name evidence="1" type="ORF">TSAR_006568</name>
</gene>
<comment type="caution">
    <text evidence="1">The sequence shown here is derived from an EMBL/GenBank/DDBJ whole genome shotgun (WGS) entry which is preliminary data.</text>
</comment>
<evidence type="ECO:0000313" key="2">
    <source>
        <dbReference type="Proteomes" id="UP000215335"/>
    </source>
</evidence>
<accession>A0A232EGN9</accession>